<dbReference type="AlphaFoldDB" id="A0A9P6CLE4"/>
<proteinExistence type="predicted"/>
<keyword evidence="2" id="KW-1185">Reference proteome</keyword>
<comment type="caution">
    <text evidence="1">The sequence shown here is derived from an EMBL/GenBank/DDBJ whole genome shotgun (WGS) entry which is preliminary data.</text>
</comment>
<evidence type="ECO:0000313" key="2">
    <source>
        <dbReference type="Proteomes" id="UP000807469"/>
    </source>
</evidence>
<sequence length="99" mass="11498">VMRAMRAIMDFIFCSQSLLLSEEALTFLDNYLQEFHIHKVSIVESHGRLHANGPVDHFHIPKLEMLGIITRSTRLVGAPYQYTSDVTERCHIHYVKLPY</sequence>
<feature type="non-terminal residue" evidence="1">
    <location>
        <position position="1"/>
    </location>
</feature>
<protein>
    <submittedName>
        <fullName evidence="1">Uncharacterized protein</fullName>
    </submittedName>
</protein>
<organism evidence="1 2">
    <name type="scientific">Pholiota conissans</name>
    <dbReference type="NCBI Taxonomy" id="109636"/>
    <lineage>
        <taxon>Eukaryota</taxon>
        <taxon>Fungi</taxon>
        <taxon>Dikarya</taxon>
        <taxon>Basidiomycota</taxon>
        <taxon>Agaricomycotina</taxon>
        <taxon>Agaricomycetes</taxon>
        <taxon>Agaricomycetidae</taxon>
        <taxon>Agaricales</taxon>
        <taxon>Agaricineae</taxon>
        <taxon>Strophariaceae</taxon>
        <taxon>Pholiota</taxon>
    </lineage>
</organism>
<dbReference type="Proteomes" id="UP000807469">
    <property type="component" value="Unassembled WGS sequence"/>
</dbReference>
<name>A0A9P6CLE4_9AGAR</name>
<evidence type="ECO:0000313" key="1">
    <source>
        <dbReference type="EMBL" id="KAF9470572.1"/>
    </source>
</evidence>
<gene>
    <name evidence="1" type="ORF">BDN70DRAFT_763084</name>
</gene>
<accession>A0A9P6CLE4</accession>
<reference evidence="1" key="1">
    <citation type="submission" date="2020-11" db="EMBL/GenBank/DDBJ databases">
        <authorList>
            <consortium name="DOE Joint Genome Institute"/>
            <person name="Ahrendt S."/>
            <person name="Riley R."/>
            <person name="Andreopoulos W."/>
            <person name="Labutti K."/>
            <person name="Pangilinan J."/>
            <person name="Ruiz-Duenas F.J."/>
            <person name="Barrasa J.M."/>
            <person name="Sanchez-Garcia M."/>
            <person name="Camarero S."/>
            <person name="Miyauchi S."/>
            <person name="Serrano A."/>
            <person name="Linde D."/>
            <person name="Babiker R."/>
            <person name="Drula E."/>
            <person name="Ayuso-Fernandez I."/>
            <person name="Pacheco R."/>
            <person name="Padilla G."/>
            <person name="Ferreira P."/>
            <person name="Barriuso J."/>
            <person name="Kellner H."/>
            <person name="Castanera R."/>
            <person name="Alfaro M."/>
            <person name="Ramirez L."/>
            <person name="Pisabarro A.G."/>
            <person name="Kuo A."/>
            <person name="Tritt A."/>
            <person name="Lipzen A."/>
            <person name="He G."/>
            <person name="Yan M."/>
            <person name="Ng V."/>
            <person name="Cullen D."/>
            <person name="Martin F."/>
            <person name="Rosso M.-N."/>
            <person name="Henrissat B."/>
            <person name="Hibbett D."/>
            <person name="Martinez A.T."/>
            <person name="Grigoriev I.V."/>
        </authorList>
    </citation>
    <scope>NUCLEOTIDE SEQUENCE</scope>
    <source>
        <strain evidence="1">CIRM-BRFM 674</strain>
    </source>
</reference>
<feature type="non-terminal residue" evidence="1">
    <location>
        <position position="99"/>
    </location>
</feature>
<dbReference type="EMBL" id="MU155929">
    <property type="protein sequence ID" value="KAF9470572.1"/>
    <property type="molecule type" value="Genomic_DNA"/>
</dbReference>
<dbReference type="OrthoDB" id="3232986at2759"/>